<dbReference type="EMBL" id="JAGFNK010000450">
    <property type="protein sequence ID" value="KAI9450178.1"/>
    <property type="molecule type" value="Genomic_DNA"/>
</dbReference>
<protein>
    <submittedName>
        <fullName evidence="1">Uncharacterized protein</fullName>
    </submittedName>
</protein>
<comment type="caution">
    <text evidence="1">The sequence shown here is derived from an EMBL/GenBank/DDBJ whole genome shotgun (WGS) entry which is preliminary data.</text>
</comment>
<organism evidence="1 2">
    <name type="scientific">Russula earlei</name>
    <dbReference type="NCBI Taxonomy" id="71964"/>
    <lineage>
        <taxon>Eukaryota</taxon>
        <taxon>Fungi</taxon>
        <taxon>Dikarya</taxon>
        <taxon>Basidiomycota</taxon>
        <taxon>Agaricomycotina</taxon>
        <taxon>Agaricomycetes</taxon>
        <taxon>Russulales</taxon>
        <taxon>Russulaceae</taxon>
        <taxon>Russula</taxon>
    </lineage>
</organism>
<reference evidence="1" key="1">
    <citation type="submission" date="2021-03" db="EMBL/GenBank/DDBJ databases">
        <title>Evolutionary priming and transition to the ectomycorrhizal habit in an iconic lineage of mushroom-forming fungi: is preadaptation a requirement?</title>
        <authorList>
            <consortium name="DOE Joint Genome Institute"/>
            <person name="Looney B.P."/>
            <person name="Miyauchi S."/>
            <person name="Morin E."/>
            <person name="Drula E."/>
            <person name="Courty P.E."/>
            <person name="Chicoki N."/>
            <person name="Fauchery L."/>
            <person name="Kohler A."/>
            <person name="Kuo A."/>
            <person name="LaButti K."/>
            <person name="Pangilinan J."/>
            <person name="Lipzen A."/>
            <person name="Riley R."/>
            <person name="Andreopoulos W."/>
            <person name="He G."/>
            <person name="Johnson J."/>
            <person name="Barry K.W."/>
            <person name="Grigoriev I.V."/>
            <person name="Nagy L."/>
            <person name="Hibbett D."/>
            <person name="Henrissat B."/>
            <person name="Matheny P.B."/>
            <person name="Labbe J."/>
            <person name="Martin A.F."/>
        </authorList>
    </citation>
    <scope>NUCLEOTIDE SEQUENCE</scope>
    <source>
        <strain evidence="1">BPL698</strain>
    </source>
</reference>
<gene>
    <name evidence="1" type="ORF">F5148DRAFT_1244628</name>
</gene>
<evidence type="ECO:0000313" key="2">
    <source>
        <dbReference type="Proteomes" id="UP001207468"/>
    </source>
</evidence>
<dbReference type="Proteomes" id="UP001207468">
    <property type="component" value="Unassembled WGS sequence"/>
</dbReference>
<keyword evidence="2" id="KW-1185">Reference proteome</keyword>
<sequence>MRNVHNSQHGDPRGAKIRGAAVPTTHSRIRRALVISKSDDGVASLVLPYIISLVLNASFTCWFLGWPPITGVLCAWSLRQRISRSACPPVGTRTHSCQARGTAERGGYPHPHATSPHRRNANSHRQVCVGPWCSHSPTAGPFNREEGIGAWFRHTCSCSAQGQGPPTTDASQDALGSSPAPKMPRVGGGAGLARVVIGNSQYVDALMVGSACEPHGCRVMRWSRRYSCRGIRSAL</sequence>
<evidence type="ECO:0000313" key="1">
    <source>
        <dbReference type="EMBL" id="KAI9450178.1"/>
    </source>
</evidence>
<proteinExistence type="predicted"/>
<name>A0ACC0TV13_9AGAM</name>
<accession>A0ACC0TV13</accession>